<dbReference type="InterPro" id="IPR006439">
    <property type="entry name" value="HAD-SF_hydro_IA"/>
</dbReference>
<keyword evidence="3" id="KW-0378">Hydrolase</keyword>
<dbReference type="InterPro" id="IPR041492">
    <property type="entry name" value="HAD_2"/>
</dbReference>
<dbReference type="NCBIfam" id="TIGR01509">
    <property type="entry name" value="HAD-SF-IA-v3"/>
    <property type="match status" value="1"/>
</dbReference>
<dbReference type="InterPro" id="IPR051400">
    <property type="entry name" value="HAD-like_hydrolase"/>
</dbReference>
<keyword evidence="2" id="KW-0479">Metal-binding</keyword>
<sequence>MMVELSCKTNLMNINKAVIFDLDQTLLDRITSLINFLTWQTNYFRLVPNQIKQQFIQRFLDIDDNGKVWKDVVYENLTQEFMIKHISKEQLLKSYINDFNKFSCCFRNVEETILDLKQKGYLIGLVSNGKTPFQEHNFYALGLSEFFSNIIVSEAVGLRKPDPKIFLLSCKQLGVHPHDCIFVGDNELADIQGAKNVGMKTTFFHPNSEVESIISDTNLHDYENFSEILNHLKF</sequence>
<dbReference type="SFLD" id="SFLDG01129">
    <property type="entry name" value="C1.5:_HAD__Beta-PGM__Phosphata"/>
    <property type="match status" value="1"/>
</dbReference>
<dbReference type="InterPro" id="IPR006549">
    <property type="entry name" value="HAD-SF_hydro_IIIA"/>
</dbReference>
<dbReference type="PATRIC" id="fig|1217649.3.peg.3081"/>
<dbReference type="NCBIfam" id="TIGR01662">
    <property type="entry name" value="HAD-SF-IIIA"/>
    <property type="match status" value="1"/>
</dbReference>
<dbReference type="GO" id="GO:0046872">
    <property type="term" value="F:metal ion binding"/>
    <property type="evidence" value="ECO:0007669"/>
    <property type="project" value="UniProtKB-KW"/>
</dbReference>
<reference evidence="5 6" key="1">
    <citation type="submission" date="2013-02" db="EMBL/GenBank/DDBJ databases">
        <title>The Genome Sequence of Acinetobacter beijerinckii ANC 3835.</title>
        <authorList>
            <consortium name="The Broad Institute Genome Sequencing Platform"/>
            <consortium name="The Broad Institute Genome Sequencing Center for Infectious Disease"/>
            <person name="Cerqueira G."/>
            <person name="Feldgarden M."/>
            <person name="Courvalin P."/>
            <person name="Perichon B."/>
            <person name="Grillot-Courvalin C."/>
            <person name="Clermont D."/>
            <person name="Rocha E."/>
            <person name="Yoon E.-J."/>
            <person name="Nemec A."/>
            <person name="Walker B."/>
            <person name="Young S.K."/>
            <person name="Zeng Q."/>
            <person name="Gargeya S."/>
            <person name="Fitzgerald M."/>
            <person name="Haas B."/>
            <person name="Abouelleil A."/>
            <person name="Alvarado L."/>
            <person name="Arachchi H.M."/>
            <person name="Berlin A.M."/>
            <person name="Chapman S.B."/>
            <person name="Dewar J."/>
            <person name="Goldberg J."/>
            <person name="Griggs A."/>
            <person name="Gujja S."/>
            <person name="Hansen M."/>
            <person name="Howarth C."/>
            <person name="Imamovic A."/>
            <person name="Larimer J."/>
            <person name="McCowan C."/>
            <person name="Murphy C."/>
            <person name="Neiman D."/>
            <person name="Pearson M."/>
            <person name="Priest M."/>
            <person name="Roberts A."/>
            <person name="Saif S."/>
            <person name="Shea T."/>
            <person name="Sisk P."/>
            <person name="Sykes S."/>
            <person name="Wortman J."/>
            <person name="Nusbaum C."/>
            <person name="Birren B."/>
        </authorList>
    </citation>
    <scope>NUCLEOTIDE SEQUENCE [LARGE SCALE GENOMIC DNA]</scope>
    <source>
        <strain evidence="5 6">ANC 3835</strain>
    </source>
</reference>
<dbReference type="InterPro" id="IPR023214">
    <property type="entry name" value="HAD_sf"/>
</dbReference>
<dbReference type="Gene3D" id="1.10.150.520">
    <property type="match status" value="1"/>
</dbReference>
<dbReference type="PANTHER" id="PTHR46470">
    <property type="entry name" value="N-ACYLNEURAMINATE-9-PHOSPHATASE"/>
    <property type="match status" value="1"/>
</dbReference>
<dbReference type="SFLD" id="SFLDS00003">
    <property type="entry name" value="Haloacid_Dehalogenase"/>
    <property type="match status" value="1"/>
</dbReference>
<dbReference type="GO" id="GO:0016791">
    <property type="term" value="F:phosphatase activity"/>
    <property type="evidence" value="ECO:0007669"/>
    <property type="project" value="TreeGrafter"/>
</dbReference>
<accession>N9F5T7</accession>
<organism evidence="5 6">
    <name type="scientific">Acinetobacter beijerinckii ANC 3835</name>
    <dbReference type="NCBI Taxonomy" id="1217649"/>
    <lineage>
        <taxon>Bacteria</taxon>
        <taxon>Pseudomonadati</taxon>
        <taxon>Pseudomonadota</taxon>
        <taxon>Gammaproteobacteria</taxon>
        <taxon>Moraxellales</taxon>
        <taxon>Moraxellaceae</taxon>
        <taxon>Acinetobacter</taxon>
    </lineage>
</organism>
<dbReference type="HOGENOM" id="CLU_045011_8_3_6"/>
<comment type="caution">
    <text evidence="5">The sequence shown here is derived from an EMBL/GenBank/DDBJ whole genome shotgun (WGS) entry which is preliminary data.</text>
</comment>
<evidence type="ECO:0000256" key="2">
    <source>
        <dbReference type="ARBA" id="ARBA00022723"/>
    </source>
</evidence>
<evidence type="ECO:0000256" key="4">
    <source>
        <dbReference type="ARBA" id="ARBA00022842"/>
    </source>
</evidence>
<dbReference type="PANTHER" id="PTHR46470:SF2">
    <property type="entry name" value="GLYCERALDEHYDE 3-PHOSPHATE PHOSPHATASE"/>
    <property type="match status" value="1"/>
</dbReference>
<keyword evidence="4" id="KW-0460">Magnesium</keyword>
<dbReference type="AlphaFoldDB" id="N9F5T7"/>
<dbReference type="GO" id="GO:0044281">
    <property type="term" value="P:small molecule metabolic process"/>
    <property type="evidence" value="ECO:0007669"/>
    <property type="project" value="UniProtKB-ARBA"/>
</dbReference>
<dbReference type="EMBL" id="APQK01000018">
    <property type="protein sequence ID" value="ENW02655.1"/>
    <property type="molecule type" value="Genomic_DNA"/>
</dbReference>
<proteinExistence type="predicted"/>
<comment type="cofactor">
    <cofactor evidence="1">
        <name>Mg(2+)</name>
        <dbReference type="ChEBI" id="CHEBI:18420"/>
    </cofactor>
</comment>
<evidence type="ECO:0008006" key="7">
    <source>
        <dbReference type="Google" id="ProtNLM"/>
    </source>
</evidence>
<evidence type="ECO:0000256" key="3">
    <source>
        <dbReference type="ARBA" id="ARBA00022801"/>
    </source>
</evidence>
<evidence type="ECO:0000256" key="1">
    <source>
        <dbReference type="ARBA" id="ARBA00001946"/>
    </source>
</evidence>
<evidence type="ECO:0000313" key="5">
    <source>
        <dbReference type="EMBL" id="ENW02655.1"/>
    </source>
</evidence>
<name>N9F5T7_9GAMM</name>
<evidence type="ECO:0000313" key="6">
    <source>
        <dbReference type="Proteomes" id="UP000018417"/>
    </source>
</evidence>
<dbReference type="Gene3D" id="3.40.50.1000">
    <property type="entry name" value="HAD superfamily/HAD-like"/>
    <property type="match status" value="1"/>
</dbReference>
<dbReference type="Proteomes" id="UP000018417">
    <property type="component" value="Unassembled WGS sequence"/>
</dbReference>
<dbReference type="NCBIfam" id="TIGR01549">
    <property type="entry name" value="HAD-SF-IA-v1"/>
    <property type="match status" value="1"/>
</dbReference>
<gene>
    <name evidence="5" type="ORF">F934_03162</name>
</gene>
<dbReference type="Pfam" id="PF13419">
    <property type="entry name" value="HAD_2"/>
    <property type="match status" value="1"/>
</dbReference>
<protein>
    <recommendedName>
        <fullName evidence="7">Haloacid dehalogenase, type II</fullName>
    </recommendedName>
</protein>
<dbReference type="InterPro" id="IPR036412">
    <property type="entry name" value="HAD-like_sf"/>
</dbReference>
<dbReference type="SUPFAM" id="SSF56784">
    <property type="entry name" value="HAD-like"/>
    <property type="match status" value="1"/>
</dbReference>